<feature type="transmembrane region" description="Helical" evidence="12">
    <location>
        <begin position="265"/>
        <end position="283"/>
    </location>
</feature>
<organism evidence="13 14">
    <name type="scientific">Papaver somniferum</name>
    <name type="common">Opium poppy</name>
    <dbReference type="NCBI Taxonomy" id="3469"/>
    <lineage>
        <taxon>Eukaryota</taxon>
        <taxon>Viridiplantae</taxon>
        <taxon>Streptophyta</taxon>
        <taxon>Embryophyta</taxon>
        <taxon>Tracheophyta</taxon>
        <taxon>Spermatophyta</taxon>
        <taxon>Magnoliopsida</taxon>
        <taxon>Ranunculales</taxon>
        <taxon>Papaveraceae</taxon>
        <taxon>Papaveroideae</taxon>
        <taxon>Papaver</taxon>
    </lineage>
</organism>
<keyword evidence="7" id="KW-0378">Hydrolase</keyword>
<reference evidence="13 14" key="1">
    <citation type="journal article" date="2018" name="Science">
        <title>The opium poppy genome and morphinan production.</title>
        <authorList>
            <person name="Guo L."/>
            <person name="Winzer T."/>
            <person name="Yang X."/>
            <person name="Li Y."/>
            <person name="Ning Z."/>
            <person name="He Z."/>
            <person name="Teodor R."/>
            <person name="Lu Y."/>
            <person name="Bowser T.A."/>
            <person name="Graham I.A."/>
            <person name="Ye K."/>
        </authorList>
    </citation>
    <scope>NUCLEOTIDE SEQUENCE [LARGE SCALE GENOMIC DNA]</scope>
    <source>
        <strain evidence="14">cv. HN1</strain>
        <tissue evidence="13">Leaves</tissue>
    </source>
</reference>
<evidence type="ECO:0000256" key="11">
    <source>
        <dbReference type="ARBA" id="ARBA00047820"/>
    </source>
</evidence>
<keyword evidence="8" id="KW-0460">Magnesium</keyword>
<dbReference type="GO" id="GO:0016020">
    <property type="term" value="C:membrane"/>
    <property type="evidence" value="ECO:0007669"/>
    <property type="project" value="UniProtKB-SubCell"/>
</dbReference>
<comment type="subcellular location">
    <subcellularLocation>
        <location evidence="2">Membrane</location>
        <topology evidence="2">Multi-pass membrane protein</topology>
    </subcellularLocation>
</comment>
<dbReference type="Proteomes" id="UP000316621">
    <property type="component" value="Chromosome 8"/>
</dbReference>
<keyword evidence="5 12" id="KW-0812">Transmembrane</keyword>
<proteinExistence type="inferred from homology"/>
<evidence type="ECO:0000256" key="8">
    <source>
        <dbReference type="ARBA" id="ARBA00022842"/>
    </source>
</evidence>
<evidence type="ECO:0000256" key="5">
    <source>
        <dbReference type="ARBA" id="ARBA00022692"/>
    </source>
</evidence>
<accession>A0A4Y7KNK1</accession>
<evidence type="ECO:0000256" key="10">
    <source>
        <dbReference type="ARBA" id="ARBA00023136"/>
    </source>
</evidence>
<dbReference type="GO" id="GO:0005783">
    <property type="term" value="C:endoplasmic reticulum"/>
    <property type="evidence" value="ECO:0007669"/>
    <property type="project" value="TreeGrafter"/>
</dbReference>
<evidence type="ECO:0000313" key="14">
    <source>
        <dbReference type="Proteomes" id="UP000316621"/>
    </source>
</evidence>
<keyword evidence="10 12" id="KW-0472">Membrane</keyword>
<protein>
    <recommendedName>
        <fullName evidence="4">inorganic diphosphatase</fullName>
        <ecNumber evidence="4">3.6.1.1</ecNumber>
    </recommendedName>
</protein>
<dbReference type="InterPro" id="IPR036649">
    <property type="entry name" value="Pyrophosphatase_sf"/>
</dbReference>
<dbReference type="InterPro" id="IPR008162">
    <property type="entry name" value="Pyrophosphatase"/>
</dbReference>
<dbReference type="Pfam" id="PF00719">
    <property type="entry name" value="Pyrophosphatase"/>
    <property type="match status" value="1"/>
</dbReference>
<dbReference type="EMBL" id="CM010722">
    <property type="protein sequence ID" value="RZC73519.1"/>
    <property type="molecule type" value="Genomic_DNA"/>
</dbReference>
<feature type="transmembrane region" description="Helical" evidence="12">
    <location>
        <begin position="196"/>
        <end position="219"/>
    </location>
</feature>
<evidence type="ECO:0000256" key="4">
    <source>
        <dbReference type="ARBA" id="ARBA00012146"/>
    </source>
</evidence>
<dbReference type="STRING" id="3469.A0A4Y7KNK1"/>
<keyword evidence="14" id="KW-1185">Reference proteome</keyword>
<feature type="transmembrane region" description="Helical" evidence="12">
    <location>
        <begin position="240"/>
        <end position="259"/>
    </location>
</feature>
<dbReference type="Gene3D" id="3.90.80.10">
    <property type="entry name" value="Inorganic pyrophosphatase"/>
    <property type="match status" value="1"/>
</dbReference>
<dbReference type="AlphaFoldDB" id="A0A4Y7KNK1"/>
<evidence type="ECO:0000256" key="7">
    <source>
        <dbReference type="ARBA" id="ARBA00022801"/>
    </source>
</evidence>
<dbReference type="EC" id="3.6.1.1" evidence="4"/>
<sequence>MAESTNNDIRSKLKQALILYLEGFREACCLHRVIFFCFRSKKLSIRTAQCFILNGFIFLGSMFILKSLVIPTLEWILPNQCQQFGTQDSCSFGGILKFYSFLHRGLVQLFYVRMRLLLTGTPRGVTNLLAVTRNGYTDIAKNAYAAVGRAEPSSKKELGDAQNKPAGVGGFMIGFGETVFSMLLLGFFFLEVYAVGYIPYVGKMLSFLLLSWMYAYYCFEYKWSLAEVSLEKRLDFFESNWAFFAGFGSPCVLPIFFYSRLVGSGVLAILFPLFVLTATGSEADQGINCQRKKWMGVGLGRLPIFYAADRLSRRASSKRAFTCKSVYKPEIQIKPEGQPETLDYRVFFQDNSGKKLSPWHDVPLQLGDGVFNSIVEIPKETSAKMEVATDEPYTPIKQDTKKGKLRFYPFNINWNYGLLPQTWEDPTVANSEVDGAFGDNDPVEVVEIGDRQGKIGEILKVKPLGALAMIDEGELDWKIVAISLDDPRASLVNDVSDVEKHFPDKENE</sequence>
<dbReference type="GO" id="GO:0006796">
    <property type="term" value="P:phosphate-containing compound metabolic process"/>
    <property type="evidence" value="ECO:0007669"/>
    <property type="project" value="InterPro"/>
</dbReference>
<evidence type="ECO:0000256" key="1">
    <source>
        <dbReference type="ARBA" id="ARBA00001946"/>
    </source>
</evidence>
<dbReference type="InterPro" id="IPR059112">
    <property type="entry name" value="CysZ/EI24"/>
</dbReference>
<comment type="catalytic activity">
    <reaction evidence="11">
        <text>diphosphate + H2O = 2 phosphate + H(+)</text>
        <dbReference type="Rhea" id="RHEA:24576"/>
        <dbReference type="ChEBI" id="CHEBI:15377"/>
        <dbReference type="ChEBI" id="CHEBI:15378"/>
        <dbReference type="ChEBI" id="CHEBI:33019"/>
        <dbReference type="ChEBI" id="CHEBI:43474"/>
        <dbReference type="EC" id="3.6.1.1"/>
    </reaction>
</comment>
<dbReference type="Pfam" id="PF07264">
    <property type="entry name" value="EI24"/>
    <property type="match status" value="1"/>
</dbReference>
<comment type="cofactor">
    <cofactor evidence="1">
        <name>Mg(2+)</name>
        <dbReference type="ChEBI" id="CHEBI:18420"/>
    </cofactor>
</comment>
<name>A0A4Y7KNK1_PAPSO</name>
<gene>
    <name evidence="13" type="ORF">C5167_048998</name>
</gene>
<dbReference type="GO" id="GO:0000287">
    <property type="term" value="F:magnesium ion binding"/>
    <property type="evidence" value="ECO:0007669"/>
    <property type="project" value="InterPro"/>
</dbReference>
<dbReference type="Gramene" id="RZC73519">
    <property type="protein sequence ID" value="RZC73519"/>
    <property type="gene ID" value="C5167_048998"/>
</dbReference>
<evidence type="ECO:0000256" key="9">
    <source>
        <dbReference type="ARBA" id="ARBA00022989"/>
    </source>
</evidence>
<dbReference type="SUPFAM" id="SSF50324">
    <property type="entry name" value="Inorganic pyrophosphatase"/>
    <property type="match status" value="1"/>
</dbReference>
<keyword evidence="6" id="KW-0479">Metal-binding</keyword>
<feature type="transmembrane region" description="Helical" evidence="12">
    <location>
        <begin position="51"/>
        <end position="71"/>
    </location>
</feature>
<evidence type="ECO:0000256" key="3">
    <source>
        <dbReference type="ARBA" id="ARBA00006220"/>
    </source>
</evidence>
<dbReference type="PANTHER" id="PTHR21389">
    <property type="entry name" value="P53 INDUCED PROTEIN"/>
    <property type="match status" value="1"/>
</dbReference>
<evidence type="ECO:0000313" key="13">
    <source>
        <dbReference type="EMBL" id="RZC73519.1"/>
    </source>
</evidence>
<dbReference type="CDD" id="cd00412">
    <property type="entry name" value="pyrophosphatase"/>
    <property type="match status" value="1"/>
</dbReference>
<dbReference type="PANTHER" id="PTHR21389:SF0">
    <property type="entry name" value="ETOPOSIDE-INDUCED PROTEIN 2.4 HOMOLOG"/>
    <property type="match status" value="1"/>
</dbReference>
<keyword evidence="9 12" id="KW-1133">Transmembrane helix</keyword>
<evidence type="ECO:0000256" key="2">
    <source>
        <dbReference type="ARBA" id="ARBA00004141"/>
    </source>
</evidence>
<dbReference type="GO" id="GO:0004427">
    <property type="term" value="F:inorganic diphosphate phosphatase activity"/>
    <property type="evidence" value="ECO:0007669"/>
    <property type="project" value="UniProtKB-EC"/>
</dbReference>
<feature type="transmembrane region" description="Helical" evidence="12">
    <location>
        <begin position="166"/>
        <end position="190"/>
    </location>
</feature>
<comment type="similarity">
    <text evidence="3">Belongs to the PPase family.</text>
</comment>
<dbReference type="GO" id="GO:0016236">
    <property type="term" value="P:macroautophagy"/>
    <property type="evidence" value="ECO:0007669"/>
    <property type="project" value="TreeGrafter"/>
</dbReference>
<evidence type="ECO:0000256" key="12">
    <source>
        <dbReference type="SAM" id="Phobius"/>
    </source>
</evidence>
<evidence type="ECO:0000256" key="6">
    <source>
        <dbReference type="ARBA" id="ARBA00022723"/>
    </source>
</evidence>